<evidence type="ECO:0008006" key="4">
    <source>
        <dbReference type="Google" id="ProtNLM"/>
    </source>
</evidence>
<keyword evidence="3" id="KW-1185">Reference proteome</keyword>
<feature type="region of interest" description="Disordered" evidence="1">
    <location>
        <begin position="60"/>
        <end position="85"/>
    </location>
</feature>
<gene>
    <name evidence="2" type="ORF">STRCI_005802</name>
</gene>
<feature type="compositionally biased region" description="Basic and acidic residues" evidence="1">
    <location>
        <begin position="67"/>
        <end position="85"/>
    </location>
</feature>
<proteinExistence type="predicted"/>
<dbReference type="RefSeq" id="WP_269661895.1">
    <property type="nucleotide sequence ID" value="NZ_CP114413.1"/>
</dbReference>
<organism evidence="2 3">
    <name type="scientific">Streptomyces cinnabarinus</name>
    <dbReference type="NCBI Taxonomy" id="67287"/>
    <lineage>
        <taxon>Bacteria</taxon>
        <taxon>Bacillati</taxon>
        <taxon>Actinomycetota</taxon>
        <taxon>Actinomycetes</taxon>
        <taxon>Kitasatosporales</taxon>
        <taxon>Streptomycetaceae</taxon>
        <taxon>Streptomyces</taxon>
    </lineage>
</organism>
<reference evidence="2" key="1">
    <citation type="submission" date="2022-12" db="EMBL/GenBank/DDBJ databases">
        <authorList>
            <person name="Ruckert C."/>
            <person name="Busche T."/>
            <person name="Kalinowski J."/>
            <person name="Wittmann C."/>
        </authorList>
    </citation>
    <scope>NUCLEOTIDE SEQUENCE</scope>
    <source>
        <strain evidence="2">DSM 40467</strain>
    </source>
</reference>
<sequence>MTRPTLTENDVKLAMDIVLRESQETGRRPTITAVESRLDIKHATFYRNFPHLIAWFQEQADAQRNTPKPEQDTKQKKSPDDTIADLRRENTQLRRTLAIYAEALRQLTLDYEEVHSQFQQSAEVTDLATHRSRRP</sequence>
<evidence type="ECO:0000256" key="1">
    <source>
        <dbReference type="SAM" id="MobiDB-lite"/>
    </source>
</evidence>
<accession>A0ABY7KIL6</accession>
<name>A0ABY7KIL6_9ACTN</name>
<protein>
    <recommendedName>
        <fullName evidence="4">TetR family transcriptional regulator</fullName>
    </recommendedName>
</protein>
<evidence type="ECO:0000313" key="2">
    <source>
        <dbReference type="EMBL" id="WAZ24388.1"/>
    </source>
</evidence>
<dbReference type="Proteomes" id="UP001164439">
    <property type="component" value="Chromosome"/>
</dbReference>
<evidence type="ECO:0000313" key="3">
    <source>
        <dbReference type="Proteomes" id="UP001164439"/>
    </source>
</evidence>
<dbReference type="EMBL" id="CP114413">
    <property type="protein sequence ID" value="WAZ24388.1"/>
    <property type="molecule type" value="Genomic_DNA"/>
</dbReference>